<protein>
    <recommendedName>
        <fullName evidence="2 10">FAD:protein FMN transferase</fullName>
        <ecNumber evidence="1 10">2.7.1.180</ecNumber>
    </recommendedName>
    <alternativeName>
        <fullName evidence="8 10">Flavin transferase</fullName>
    </alternativeName>
</protein>
<dbReference type="PANTHER" id="PTHR30040:SF2">
    <property type="entry name" value="FAD:PROTEIN FMN TRANSFERASE"/>
    <property type="match status" value="1"/>
</dbReference>
<keyword evidence="12" id="KW-0449">Lipoprotein</keyword>
<dbReference type="EC" id="2.7.1.180" evidence="1 10"/>
<dbReference type="PANTHER" id="PTHR30040">
    <property type="entry name" value="THIAMINE BIOSYNTHESIS LIPOPROTEIN APBE"/>
    <property type="match status" value="1"/>
</dbReference>
<proteinExistence type="inferred from homology"/>
<dbReference type="EMBL" id="CP036433">
    <property type="protein sequence ID" value="QDU97482.1"/>
    <property type="molecule type" value="Genomic_DNA"/>
</dbReference>
<evidence type="ECO:0000256" key="9">
    <source>
        <dbReference type="ARBA" id="ARBA00048540"/>
    </source>
</evidence>
<dbReference type="KEGG" id="lcre:Pla8534_53300"/>
<evidence type="ECO:0000256" key="5">
    <source>
        <dbReference type="ARBA" id="ARBA00022723"/>
    </source>
</evidence>
<keyword evidence="3 10" id="KW-0285">Flavoprotein</keyword>
<evidence type="ECO:0000313" key="12">
    <source>
        <dbReference type="EMBL" id="QDU97482.1"/>
    </source>
</evidence>
<evidence type="ECO:0000256" key="4">
    <source>
        <dbReference type="ARBA" id="ARBA00022679"/>
    </source>
</evidence>
<accession>A0A518E071</accession>
<dbReference type="Proteomes" id="UP000317648">
    <property type="component" value="Chromosome"/>
</dbReference>
<dbReference type="GO" id="GO:0016740">
    <property type="term" value="F:transferase activity"/>
    <property type="evidence" value="ECO:0007669"/>
    <property type="project" value="UniProtKB-UniRule"/>
</dbReference>
<evidence type="ECO:0000256" key="3">
    <source>
        <dbReference type="ARBA" id="ARBA00022630"/>
    </source>
</evidence>
<evidence type="ECO:0000313" key="13">
    <source>
        <dbReference type="Proteomes" id="UP000317648"/>
    </source>
</evidence>
<feature type="binding site" evidence="11">
    <location>
        <position position="171"/>
    </location>
    <ligand>
        <name>Mg(2+)</name>
        <dbReference type="ChEBI" id="CHEBI:18420"/>
    </ligand>
</feature>
<evidence type="ECO:0000256" key="7">
    <source>
        <dbReference type="ARBA" id="ARBA00022842"/>
    </source>
</evidence>
<dbReference type="AlphaFoldDB" id="A0A518E071"/>
<evidence type="ECO:0000256" key="6">
    <source>
        <dbReference type="ARBA" id="ARBA00022827"/>
    </source>
</evidence>
<dbReference type="RefSeq" id="WP_145056252.1">
    <property type="nucleotide sequence ID" value="NZ_CP036433.1"/>
</dbReference>
<comment type="similarity">
    <text evidence="10">Belongs to the ApbE family.</text>
</comment>
<keyword evidence="5 10" id="KW-0479">Metal-binding</keyword>
<dbReference type="GO" id="GO:0046872">
    <property type="term" value="F:metal ion binding"/>
    <property type="evidence" value="ECO:0007669"/>
    <property type="project" value="UniProtKB-UniRule"/>
</dbReference>
<dbReference type="Pfam" id="PF02424">
    <property type="entry name" value="ApbE"/>
    <property type="match status" value="1"/>
</dbReference>
<dbReference type="SUPFAM" id="SSF143631">
    <property type="entry name" value="ApbE-like"/>
    <property type="match status" value="1"/>
</dbReference>
<keyword evidence="4 10" id="KW-0808">Transferase</keyword>
<feature type="binding site" evidence="11">
    <location>
        <position position="287"/>
    </location>
    <ligand>
        <name>Mg(2+)</name>
        <dbReference type="ChEBI" id="CHEBI:18420"/>
    </ligand>
</feature>
<reference evidence="12 13" key="1">
    <citation type="submission" date="2019-02" db="EMBL/GenBank/DDBJ databases">
        <title>Deep-cultivation of Planctomycetes and their phenomic and genomic characterization uncovers novel biology.</title>
        <authorList>
            <person name="Wiegand S."/>
            <person name="Jogler M."/>
            <person name="Boedeker C."/>
            <person name="Pinto D."/>
            <person name="Vollmers J."/>
            <person name="Rivas-Marin E."/>
            <person name="Kohn T."/>
            <person name="Peeters S.H."/>
            <person name="Heuer A."/>
            <person name="Rast P."/>
            <person name="Oberbeckmann S."/>
            <person name="Bunk B."/>
            <person name="Jeske O."/>
            <person name="Meyerdierks A."/>
            <person name="Storesund J.E."/>
            <person name="Kallscheuer N."/>
            <person name="Luecker S."/>
            <person name="Lage O.M."/>
            <person name="Pohl T."/>
            <person name="Merkel B.J."/>
            <person name="Hornburger P."/>
            <person name="Mueller R.-W."/>
            <person name="Bruemmer F."/>
            <person name="Labrenz M."/>
            <person name="Spormann A.M."/>
            <person name="Op den Camp H."/>
            <person name="Overmann J."/>
            <person name="Amann R."/>
            <person name="Jetten M.S.M."/>
            <person name="Mascher T."/>
            <person name="Medema M.H."/>
            <person name="Devos D.P."/>
            <person name="Kaster A.-K."/>
            <person name="Ovreas L."/>
            <person name="Rohde M."/>
            <person name="Galperin M.Y."/>
            <person name="Jogler C."/>
        </authorList>
    </citation>
    <scope>NUCLEOTIDE SEQUENCE [LARGE SCALE GENOMIC DNA]</scope>
    <source>
        <strain evidence="12 13">Pla85_3_4</strain>
    </source>
</reference>
<comment type="cofactor">
    <cofactor evidence="11">
        <name>Mg(2+)</name>
        <dbReference type="ChEBI" id="CHEBI:18420"/>
    </cofactor>
    <cofactor evidence="11">
        <name>Mn(2+)</name>
        <dbReference type="ChEBI" id="CHEBI:29035"/>
    </cofactor>
    <text evidence="11">Magnesium. Can also use manganese.</text>
</comment>
<dbReference type="PIRSF" id="PIRSF006268">
    <property type="entry name" value="ApbE"/>
    <property type="match status" value="1"/>
</dbReference>
<evidence type="ECO:0000256" key="10">
    <source>
        <dbReference type="PIRNR" id="PIRNR006268"/>
    </source>
</evidence>
<comment type="catalytic activity">
    <reaction evidence="9 10">
        <text>L-threonyl-[protein] + FAD = FMN-L-threonyl-[protein] + AMP + H(+)</text>
        <dbReference type="Rhea" id="RHEA:36847"/>
        <dbReference type="Rhea" id="RHEA-COMP:11060"/>
        <dbReference type="Rhea" id="RHEA-COMP:11061"/>
        <dbReference type="ChEBI" id="CHEBI:15378"/>
        <dbReference type="ChEBI" id="CHEBI:30013"/>
        <dbReference type="ChEBI" id="CHEBI:57692"/>
        <dbReference type="ChEBI" id="CHEBI:74257"/>
        <dbReference type="ChEBI" id="CHEBI:456215"/>
        <dbReference type="EC" id="2.7.1.180"/>
    </reaction>
</comment>
<name>A0A518E071_9BACT</name>
<dbReference type="OrthoDB" id="9778595at2"/>
<sequence>MWIPALLLAVHCAGADPAAPLQRFEQSQPHMGVMFHIVLFAPDERAALPAFGAAFERIRELNKRLSDYDPESELNRLCQLAPTTKPQPASEDLYEVLRRSEAWSRQTEGRFDATIGPLSKLWRQIRKTKTLPDPQVLTAARQAVGYRHVRLHAEPRSIELLQADMQLDLGGIAKGYAADAALAVLRERGLTHALVDGSGDLAVGDPPPGKEGWRIGVAPLQPNDPPSRYLSVKNCGVATSGDAWQYVEIDGVRYSHILDPQTGKGLTTHSSVTVVAPNGADADALASIVSVYGPVDGIAFATQQKDTAAMVVYLEQGKVRTAATPDFGDWETRANR</sequence>
<feature type="binding site" evidence="11">
    <location>
        <position position="283"/>
    </location>
    <ligand>
        <name>Mg(2+)</name>
        <dbReference type="ChEBI" id="CHEBI:18420"/>
    </ligand>
</feature>
<gene>
    <name evidence="12" type="primary">apbE_4</name>
    <name evidence="12" type="ORF">Pla8534_53300</name>
</gene>
<evidence type="ECO:0000256" key="1">
    <source>
        <dbReference type="ARBA" id="ARBA00011955"/>
    </source>
</evidence>
<dbReference type="Gene3D" id="3.10.520.10">
    <property type="entry name" value="ApbE-like domains"/>
    <property type="match status" value="1"/>
</dbReference>
<dbReference type="InterPro" id="IPR003374">
    <property type="entry name" value="ApbE-like_sf"/>
</dbReference>
<evidence type="ECO:0000256" key="8">
    <source>
        <dbReference type="ARBA" id="ARBA00031306"/>
    </source>
</evidence>
<keyword evidence="6 10" id="KW-0274">FAD</keyword>
<dbReference type="InterPro" id="IPR024932">
    <property type="entry name" value="ApbE"/>
</dbReference>
<evidence type="ECO:0000256" key="2">
    <source>
        <dbReference type="ARBA" id="ARBA00016337"/>
    </source>
</evidence>
<keyword evidence="13" id="KW-1185">Reference proteome</keyword>
<keyword evidence="7 10" id="KW-0460">Magnesium</keyword>
<evidence type="ECO:0000256" key="11">
    <source>
        <dbReference type="PIRSR" id="PIRSR006268-2"/>
    </source>
</evidence>
<organism evidence="12 13">
    <name type="scientific">Lignipirellula cremea</name>
    <dbReference type="NCBI Taxonomy" id="2528010"/>
    <lineage>
        <taxon>Bacteria</taxon>
        <taxon>Pseudomonadati</taxon>
        <taxon>Planctomycetota</taxon>
        <taxon>Planctomycetia</taxon>
        <taxon>Pirellulales</taxon>
        <taxon>Pirellulaceae</taxon>
        <taxon>Lignipirellula</taxon>
    </lineage>
</organism>